<dbReference type="Gene3D" id="3.30.200.160">
    <property type="entry name" value="TFIIIC, subcomplex tauA, subunit Sfc1, barrel domain"/>
    <property type="match status" value="1"/>
</dbReference>
<evidence type="ECO:0000259" key="6">
    <source>
        <dbReference type="Pfam" id="PF09734"/>
    </source>
</evidence>
<comment type="subcellular location">
    <subcellularLocation>
        <location evidence="1">Nucleus</location>
    </subcellularLocation>
</comment>
<dbReference type="GO" id="GO:0006384">
    <property type="term" value="P:transcription initiation at RNA polymerase III promoter"/>
    <property type="evidence" value="ECO:0007669"/>
    <property type="project" value="InterPro"/>
</dbReference>
<reference evidence="9" key="2">
    <citation type="submission" date="2020-05" db="UniProtKB">
        <authorList>
            <consortium name="EnsemblMetazoa"/>
        </authorList>
    </citation>
    <scope>IDENTIFICATION</scope>
</reference>
<dbReference type="EMBL" id="ATLV01014579">
    <property type="status" value="NOT_ANNOTATED_CDS"/>
    <property type="molecule type" value="Genomic_DNA"/>
</dbReference>
<dbReference type="AlphaFoldDB" id="A0A084VM61"/>
<keyword evidence="10" id="KW-1185">Reference proteome</keyword>
<dbReference type="GO" id="GO:0001003">
    <property type="term" value="F:RNA polymerase III type 2 promoter sequence-specific DNA binding"/>
    <property type="evidence" value="ECO:0007669"/>
    <property type="project" value="TreeGrafter"/>
</dbReference>
<dbReference type="Proteomes" id="UP000030765">
    <property type="component" value="Unassembled WGS sequence"/>
</dbReference>
<gene>
    <name evidence="8" type="ORF">ZHAS_00006377</name>
</gene>
<feature type="compositionally biased region" description="Acidic residues" evidence="5">
    <location>
        <begin position="430"/>
        <end position="462"/>
    </location>
</feature>
<proteinExistence type="predicted"/>
<dbReference type="InterPro" id="IPR019136">
    <property type="entry name" value="TF_IIIC_su-5_HTH"/>
</dbReference>
<dbReference type="OMA" id="PPEYFVR"/>
<dbReference type="GO" id="GO:0000127">
    <property type="term" value="C:transcription factor TFIIIC complex"/>
    <property type="evidence" value="ECO:0007669"/>
    <property type="project" value="InterPro"/>
</dbReference>
<feature type="region of interest" description="Disordered" evidence="5">
    <location>
        <begin position="422"/>
        <end position="462"/>
    </location>
</feature>
<dbReference type="InterPro" id="IPR041499">
    <property type="entry name" value="Tfc1/Sfc1_N"/>
</dbReference>
<evidence type="ECO:0000313" key="9">
    <source>
        <dbReference type="EnsemblMetazoa" id="ASIC006377-PA"/>
    </source>
</evidence>
<dbReference type="GO" id="GO:0005634">
    <property type="term" value="C:nucleus"/>
    <property type="evidence" value="ECO:0007669"/>
    <property type="project" value="UniProtKB-SubCell"/>
</dbReference>
<evidence type="ECO:0000259" key="7">
    <source>
        <dbReference type="Pfam" id="PF17682"/>
    </source>
</evidence>
<protein>
    <submittedName>
        <fullName evidence="8">AGAP009321-PA-like protein</fullName>
    </submittedName>
</protein>
<keyword evidence="3" id="KW-0804">Transcription</keyword>
<evidence type="ECO:0000313" key="8">
    <source>
        <dbReference type="EMBL" id="KFB39055.1"/>
    </source>
</evidence>
<dbReference type="STRING" id="74873.A0A084VM61"/>
<organism evidence="8">
    <name type="scientific">Anopheles sinensis</name>
    <name type="common">Mosquito</name>
    <dbReference type="NCBI Taxonomy" id="74873"/>
    <lineage>
        <taxon>Eukaryota</taxon>
        <taxon>Metazoa</taxon>
        <taxon>Ecdysozoa</taxon>
        <taxon>Arthropoda</taxon>
        <taxon>Hexapoda</taxon>
        <taxon>Insecta</taxon>
        <taxon>Pterygota</taxon>
        <taxon>Neoptera</taxon>
        <taxon>Endopterygota</taxon>
        <taxon>Diptera</taxon>
        <taxon>Nematocera</taxon>
        <taxon>Culicoidea</taxon>
        <taxon>Culicidae</taxon>
        <taxon>Anophelinae</taxon>
        <taxon>Anopheles</taxon>
    </lineage>
</organism>
<evidence type="ECO:0000256" key="2">
    <source>
        <dbReference type="ARBA" id="ARBA00023125"/>
    </source>
</evidence>
<evidence type="ECO:0000313" key="10">
    <source>
        <dbReference type="Proteomes" id="UP000030765"/>
    </source>
</evidence>
<evidence type="ECO:0000256" key="5">
    <source>
        <dbReference type="SAM" id="MobiDB-lite"/>
    </source>
</evidence>
<sequence>MEYNTKTAHRHNLNRELTCVEYPGIVVNNDRMLETLGGMRDLSTTFDQGKRRLELRFRPDCMYAKPVYGDPAAATAVALKLVVRRKKSNPEHAEVKSVHIAGSVRKIYKFGAMCDFQQVPAFHSRDTGKVECLYDEFVPKGADLSYYSDKPSELQYFLPPPSFSRNDIVNKLVLRESKITNPESASARPGKSRQKHGLYHSFSMNSPIPTEPTKLCQEMLETRLIAKQDLEIVRQAFETRPIWTKHALRNEIQFQVRNNMMGVLLPAVAFFYVNGPWRSTWVRFGYDPRKDFEARMFQMLDFRVRAFDAMHETIKVKRVATVKANKTHHRYGPAPQDQIARNENSSVFDEDTIPPCRIVFYQYCDIHLKKIKEMLSKVPTPMGGTVCDERNGWLPNRFDEQCRNIMSEIVVNNIRKRNQAVGNVETDVSGTEEGDTTTEFEGNEQDSGSEGDPYSSEEEFTE</sequence>
<dbReference type="OrthoDB" id="5598268at2759"/>
<reference evidence="8 10" key="1">
    <citation type="journal article" date="2014" name="BMC Genomics">
        <title>Genome sequence of Anopheles sinensis provides insight into genetics basis of mosquito competence for malaria parasites.</title>
        <authorList>
            <person name="Zhou D."/>
            <person name="Zhang D."/>
            <person name="Ding G."/>
            <person name="Shi L."/>
            <person name="Hou Q."/>
            <person name="Ye Y."/>
            <person name="Xu Y."/>
            <person name="Zhou H."/>
            <person name="Xiong C."/>
            <person name="Li S."/>
            <person name="Yu J."/>
            <person name="Hong S."/>
            <person name="Yu X."/>
            <person name="Zou P."/>
            <person name="Chen C."/>
            <person name="Chang X."/>
            <person name="Wang W."/>
            <person name="Lv Y."/>
            <person name="Sun Y."/>
            <person name="Ma L."/>
            <person name="Shen B."/>
            <person name="Zhu C."/>
        </authorList>
    </citation>
    <scope>NUCLEOTIDE SEQUENCE [LARGE SCALE GENOMIC DNA]</scope>
</reference>
<dbReference type="Pfam" id="PF17682">
    <property type="entry name" value="Tau95_N"/>
    <property type="match status" value="1"/>
</dbReference>
<dbReference type="Pfam" id="PF09734">
    <property type="entry name" value="Tau95"/>
    <property type="match status" value="1"/>
</dbReference>
<dbReference type="PANTHER" id="PTHR13230">
    <property type="entry name" value="GENERAL TRANSCRIPTION FACTOR IIIC, POLYPEPTIDE 5"/>
    <property type="match status" value="1"/>
</dbReference>
<name>A0A084VM61_ANOSI</name>
<dbReference type="PANTHER" id="PTHR13230:SF5">
    <property type="entry name" value="GENERAL TRANSCRIPTION FACTOR 3C POLYPEPTIDE 5"/>
    <property type="match status" value="1"/>
</dbReference>
<dbReference type="GO" id="GO:0001002">
    <property type="term" value="F:RNA polymerase III type 1 promoter sequence-specific DNA binding"/>
    <property type="evidence" value="ECO:0007669"/>
    <property type="project" value="TreeGrafter"/>
</dbReference>
<dbReference type="VEuPathDB" id="VectorBase:ASIS013583"/>
<dbReference type="InterPro" id="IPR040454">
    <property type="entry name" value="TF_IIIC_Tfc1/Sfc1"/>
</dbReference>
<dbReference type="VEuPathDB" id="VectorBase:ASIC006377"/>
<feature type="domain" description="Transcription factor IIIC subunit 5 HTH" evidence="6">
    <location>
        <begin position="157"/>
        <end position="303"/>
    </location>
</feature>
<dbReference type="FunFam" id="3.30.200.160:FF:000006">
    <property type="entry name" value="general transcription factor 3C polypeptide 5-like isoform X2"/>
    <property type="match status" value="1"/>
</dbReference>
<dbReference type="InterPro" id="IPR042536">
    <property type="entry name" value="TFIIIC_tauA_Sfc1"/>
</dbReference>
<feature type="domain" description="Transcription factor IIIC subunit Tfc1/Sfc1 triple barrel" evidence="7">
    <location>
        <begin position="19"/>
        <end position="118"/>
    </location>
</feature>
<evidence type="ECO:0000256" key="3">
    <source>
        <dbReference type="ARBA" id="ARBA00023163"/>
    </source>
</evidence>
<evidence type="ECO:0000256" key="4">
    <source>
        <dbReference type="ARBA" id="ARBA00023242"/>
    </source>
</evidence>
<accession>A0A084VM61</accession>
<keyword evidence="4" id="KW-0539">Nucleus</keyword>
<dbReference type="EMBL" id="KE524975">
    <property type="protein sequence ID" value="KFB39055.1"/>
    <property type="molecule type" value="Genomic_DNA"/>
</dbReference>
<dbReference type="EnsemblMetazoa" id="ASIC006377-RA">
    <property type="protein sequence ID" value="ASIC006377-PA"/>
    <property type="gene ID" value="ASIC006377"/>
</dbReference>
<evidence type="ECO:0000256" key="1">
    <source>
        <dbReference type="ARBA" id="ARBA00004123"/>
    </source>
</evidence>
<keyword evidence="2" id="KW-0238">DNA-binding</keyword>